<reference evidence="1 2" key="1">
    <citation type="submission" date="2019-04" db="EMBL/GenBank/DDBJ databases">
        <title>Isachenkonia alkalipeptolytica gen. nov. sp. nov. a new anaerobic, alkiliphilic organothrophic bacterium capable to reduce synthesized ferrihydrite isolated from a soda lake.</title>
        <authorList>
            <person name="Toshchakov S.V."/>
            <person name="Zavarzina D.G."/>
            <person name="Zhilina T.N."/>
            <person name="Kostrikina N.A."/>
            <person name="Kublanov I.V."/>
        </authorList>
    </citation>
    <scope>NUCLEOTIDE SEQUENCE [LARGE SCALE GENOMIC DNA]</scope>
    <source>
        <strain evidence="1 2">Z-1701</strain>
    </source>
</reference>
<dbReference type="RefSeq" id="WP_160722056.1">
    <property type="nucleotide sequence ID" value="NZ_SUMG01000014.1"/>
</dbReference>
<accession>A0AA43XLK9</accession>
<sequence length="143" mass="16906">MNYEIVVKGVFLEEVSLKKEVYASKKPEISEEDTKKKLQQTIRISSNILRNKNKSTEIKYITQVNFIVQGHFEITALLNSFLYFQGLEELELSDAELRDQLNFHIWPYITEQIQNLTGRMKNYKGMIVPPYEIVRKQMQTNKE</sequence>
<gene>
    <name evidence="1" type="ORF">ISALK_10490</name>
</gene>
<protein>
    <recommendedName>
        <fullName evidence="3">Preprotein translocase subunit SecB</fullName>
    </recommendedName>
</protein>
<name>A0AA43XLK9_9CLOT</name>
<dbReference type="EMBL" id="SUMG01000014">
    <property type="protein sequence ID" value="NBG88927.1"/>
    <property type="molecule type" value="Genomic_DNA"/>
</dbReference>
<keyword evidence="2" id="KW-1185">Reference proteome</keyword>
<evidence type="ECO:0000313" key="1">
    <source>
        <dbReference type="EMBL" id="NBG88927.1"/>
    </source>
</evidence>
<comment type="caution">
    <text evidence="1">The sequence shown here is derived from an EMBL/GenBank/DDBJ whole genome shotgun (WGS) entry which is preliminary data.</text>
</comment>
<evidence type="ECO:0000313" key="2">
    <source>
        <dbReference type="Proteomes" id="UP000449710"/>
    </source>
</evidence>
<proteinExistence type="predicted"/>
<evidence type="ECO:0008006" key="3">
    <source>
        <dbReference type="Google" id="ProtNLM"/>
    </source>
</evidence>
<dbReference type="Proteomes" id="UP000449710">
    <property type="component" value="Unassembled WGS sequence"/>
</dbReference>
<organism evidence="1 2">
    <name type="scientific">Isachenkonia alkalipeptolytica</name>
    <dbReference type="NCBI Taxonomy" id="2565777"/>
    <lineage>
        <taxon>Bacteria</taxon>
        <taxon>Bacillati</taxon>
        <taxon>Bacillota</taxon>
        <taxon>Clostridia</taxon>
        <taxon>Eubacteriales</taxon>
        <taxon>Clostridiaceae</taxon>
        <taxon>Isachenkonia</taxon>
    </lineage>
</organism>
<dbReference type="AlphaFoldDB" id="A0AA43XLK9"/>